<keyword evidence="3 7" id="KW-0819">tRNA processing</keyword>
<dbReference type="InterPro" id="IPR000905">
    <property type="entry name" value="Gcp-like_dom"/>
</dbReference>
<dbReference type="EMBL" id="MNPL01000128">
    <property type="protein sequence ID" value="OQR80307.1"/>
    <property type="molecule type" value="Genomic_DNA"/>
</dbReference>
<keyword evidence="4 7" id="KW-0479">Metal-binding</keyword>
<dbReference type="FunCoup" id="A0A1V9Y3H3">
    <property type="interactions" value="1579"/>
</dbReference>
<comment type="similarity">
    <text evidence="7">Belongs to the KAE1 / TsaD family.</text>
</comment>
<evidence type="ECO:0000256" key="1">
    <source>
        <dbReference type="ARBA" id="ARBA00012156"/>
    </source>
</evidence>
<evidence type="ECO:0000259" key="8">
    <source>
        <dbReference type="Pfam" id="PF00814"/>
    </source>
</evidence>
<dbReference type="GO" id="GO:0061711">
    <property type="term" value="F:tRNA N(6)-L-threonylcarbamoyladenine synthase activity"/>
    <property type="evidence" value="ECO:0007669"/>
    <property type="project" value="UniProtKB-EC"/>
</dbReference>
<keyword evidence="2 7" id="KW-0808">Transferase</keyword>
<dbReference type="SUPFAM" id="SSF53067">
    <property type="entry name" value="Actin-like ATPase domain"/>
    <property type="match status" value="1"/>
</dbReference>
<reference evidence="9 10" key="1">
    <citation type="journal article" date="2017" name="Gigascience">
        <title>Draft genome of the honey bee ectoparasitic mite, Tropilaelaps mercedesae, is shaped by the parasitic life history.</title>
        <authorList>
            <person name="Dong X."/>
            <person name="Armstrong S.D."/>
            <person name="Xia D."/>
            <person name="Makepeace B.L."/>
            <person name="Darby A.C."/>
            <person name="Kadowaki T."/>
        </authorList>
    </citation>
    <scope>NUCLEOTIDE SEQUENCE [LARGE SCALE GENOMIC DNA]</scope>
    <source>
        <strain evidence="9">Wuxi-XJTLU</strain>
    </source>
</reference>
<dbReference type="CDD" id="cd24134">
    <property type="entry name" value="ASKHA_NBD_OSGEPL1_QRI7_euk"/>
    <property type="match status" value="1"/>
</dbReference>
<evidence type="ECO:0000256" key="4">
    <source>
        <dbReference type="ARBA" id="ARBA00022723"/>
    </source>
</evidence>
<sequence>MIACSYRKSVRALCGVIRGIHRKHKKALILGIETSCDDTGMAVVNENGMVLGEAKHSQLATHVAMGGIIPPLARSLHEQHIAEVHESALRAACIHPSMLDAVAVTTRPGLGLSLQIGLNHAKNFCRKHALPLISVHHMEAHALVIRSSSPVKFPFLVLLVSGGHCQVAVVQDVFDFILLGTSCDDAPGEAFDKIARRLKINNMDQYRTLSGGAAIERLARRGDPTAIRLPPPMMRNANCDFSFSGLKYSLVQKINRQERDLGIEGDALLPNLPDICASFQHAAYIHIMKRVQRAFKFCRKTDLEFGNRLVVSGGVACSSYLRLVLEQLCEHYGVDLFVPPPRLCSDNGIMIAWNGMEQYKHGGILIQPENLDSVDFLSKCSLGQDRRDDVAKEGIRSERFKLDMDRLMRDSGNVEWQEKTGI</sequence>
<dbReference type="NCBIfam" id="TIGR03723">
    <property type="entry name" value="T6A_TsaD_YgjD"/>
    <property type="match status" value="1"/>
</dbReference>
<gene>
    <name evidence="9" type="ORF">BIW11_05149</name>
</gene>
<dbReference type="EC" id="2.3.1.234" evidence="1"/>
<evidence type="ECO:0000256" key="3">
    <source>
        <dbReference type="ARBA" id="ARBA00022694"/>
    </source>
</evidence>
<proteinExistence type="inferred from homology"/>
<dbReference type="AlphaFoldDB" id="A0A1V9Y3H3"/>
<dbReference type="InParanoid" id="A0A1V9Y3H3"/>
<comment type="cofactor">
    <cofactor evidence="7">
        <name>a divalent metal cation</name>
        <dbReference type="ChEBI" id="CHEBI:60240"/>
    </cofactor>
    <text evidence="7">Binds 1 divalent metal cation per subunit.</text>
</comment>
<evidence type="ECO:0000256" key="2">
    <source>
        <dbReference type="ARBA" id="ARBA00022679"/>
    </source>
</evidence>
<dbReference type="OrthoDB" id="10259622at2759"/>
<evidence type="ECO:0000256" key="6">
    <source>
        <dbReference type="ARBA" id="ARBA00048117"/>
    </source>
</evidence>
<dbReference type="Pfam" id="PF00814">
    <property type="entry name" value="TsaD"/>
    <property type="match status" value="1"/>
</dbReference>
<dbReference type="Gene3D" id="3.30.420.40">
    <property type="match status" value="2"/>
</dbReference>
<dbReference type="STRING" id="418985.A0A1V9Y3H3"/>
<feature type="domain" description="Gcp-like" evidence="8">
    <location>
        <begin position="50"/>
        <end position="353"/>
    </location>
</feature>
<dbReference type="InterPro" id="IPR043129">
    <property type="entry name" value="ATPase_NBD"/>
</dbReference>
<comment type="subcellular location">
    <subcellularLocation>
        <location evidence="7">Mitochondrion</location>
    </subcellularLocation>
</comment>
<keyword evidence="5 7" id="KW-0012">Acyltransferase</keyword>
<dbReference type="PANTHER" id="PTHR11735">
    <property type="entry name" value="TRNA N6-ADENOSINE THREONYLCARBAMOYLTRANSFERASE"/>
    <property type="match status" value="1"/>
</dbReference>
<dbReference type="PANTHER" id="PTHR11735:SF6">
    <property type="entry name" value="TRNA N6-ADENOSINE THREONYLCARBAMOYLTRANSFERASE, MITOCHONDRIAL"/>
    <property type="match status" value="1"/>
</dbReference>
<comment type="function">
    <text evidence="7">Required for the formation of a threonylcarbamoyl group on adenosine at position 37 (t(6)A37) in mitochondrial tRNAs that read codons beginning with adenine. Probably involved in the transfer of the threonylcarbamoyl moiety of threonylcarbamoyl-AMP (TC-AMP) to the N6 group of A37. Involved in mitochondrial genome maintenance.</text>
</comment>
<dbReference type="Proteomes" id="UP000192247">
    <property type="component" value="Unassembled WGS sequence"/>
</dbReference>
<dbReference type="GO" id="GO:0046872">
    <property type="term" value="F:metal ion binding"/>
    <property type="evidence" value="ECO:0007669"/>
    <property type="project" value="UniProtKB-KW"/>
</dbReference>
<keyword evidence="10" id="KW-1185">Reference proteome</keyword>
<dbReference type="InterPro" id="IPR022450">
    <property type="entry name" value="TsaD"/>
</dbReference>
<dbReference type="GO" id="GO:0005739">
    <property type="term" value="C:mitochondrion"/>
    <property type="evidence" value="ECO:0007669"/>
    <property type="project" value="UniProtKB-SubCell"/>
</dbReference>
<evidence type="ECO:0000256" key="7">
    <source>
        <dbReference type="HAMAP-Rule" id="MF_03179"/>
    </source>
</evidence>
<comment type="caution">
    <text evidence="9">The sequence shown here is derived from an EMBL/GenBank/DDBJ whole genome shotgun (WGS) entry which is preliminary data.</text>
</comment>
<evidence type="ECO:0000256" key="5">
    <source>
        <dbReference type="ARBA" id="ARBA00023315"/>
    </source>
</evidence>
<accession>A0A1V9Y3H3</accession>
<name>A0A1V9Y3H3_9ACAR</name>
<dbReference type="HAMAP" id="MF_01445">
    <property type="entry name" value="TsaD"/>
    <property type="match status" value="1"/>
</dbReference>
<dbReference type="NCBIfam" id="TIGR00329">
    <property type="entry name" value="gcp_kae1"/>
    <property type="match status" value="1"/>
</dbReference>
<comment type="catalytic activity">
    <reaction evidence="6 7">
        <text>L-threonylcarbamoyladenylate + adenosine(37) in tRNA = N(6)-L-threonylcarbamoyladenosine(37) in tRNA + AMP + H(+)</text>
        <dbReference type="Rhea" id="RHEA:37059"/>
        <dbReference type="Rhea" id="RHEA-COMP:10162"/>
        <dbReference type="Rhea" id="RHEA-COMP:10163"/>
        <dbReference type="ChEBI" id="CHEBI:15378"/>
        <dbReference type="ChEBI" id="CHEBI:73682"/>
        <dbReference type="ChEBI" id="CHEBI:74411"/>
        <dbReference type="ChEBI" id="CHEBI:74418"/>
        <dbReference type="ChEBI" id="CHEBI:456215"/>
        <dbReference type="EC" id="2.3.1.234"/>
    </reaction>
</comment>
<protein>
    <recommendedName>
        <fullName evidence="1">N(6)-L-threonylcarbamoyladenine synthase</fullName>
        <ecNumber evidence="1">2.3.1.234</ecNumber>
    </recommendedName>
</protein>
<evidence type="ECO:0000313" key="10">
    <source>
        <dbReference type="Proteomes" id="UP000192247"/>
    </source>
</evidence>
<dbReference type="PRINTS" id="PR00789">
    <property type="entry name" value="OSIALOPTASE"/>
</dbReference>
<comment type="subunit">
    <text evidence="7">Homodimer.</text>
</comment>
<dbReference type="InterPro" id="IPR017861">
    <property type="entry name" value="KAE1/TsaD"/>
</dbReference>
<keyword evidence="7" id="KW-0496">Mitochondrion</keyword>
<organism evidence="9 10">
    <name type="scientific">Tropilaelaps mercedesae</name>
    <dbReference type="NCBI Taxonomy" id="418985"/>
    <lineage>
        <taxon>Eukaryota</taxon>
        <taxon>Metazoa</taxon>
        <taxon>Ecdysozoa</taxon>
        <taxon>Arthropoda</taxon>
        <taxon>Chelicerata</taxon>
        <taxon>Arachnida</taxon>
        <taxon>Acari</taxon>
        <taxon>Parasitiformes</taxon>
        <taxon>Mesostigmata</taxon>
        <taxon>Gamasina</taxon>
        <taxon>Dermanyssoidea</taxon>
        <taxon>Laelapidae</taxon>
        <taxon>Tropilaelaps</taxon>
    </lineage>
</organism>
<dbReference type="GO" id="GO:0002949">
    <property type="term" value="P:tRNA threonylcarbamoyladenosine modification"/>
    <property type="evidence" value="ECO:0007669"/>
    <property type="project" value="UniProtKB-UniRule"/>
</dbReference>
<evidence type="ECO:0000313" key="9">
    <source>
        <dbReference type="EMBL" id="OQR80307.1"/>
    </source>
</evidence>